<gene>
    <name evidence="2" type="ORF">AB205_0027950</name>
</gene>
<feature type="compositionally biased region" description="Acidic residues" evidence="1">
    <location>
        <begin position="32"/>
        <end position="57"/>
    </location>
</feature>
<organism evidence="2 3">
    <name type="scientific">Aquarana catesbeiana</name>
    <name type="common">American bullfrog</name>
    <name type="synonym">Rana catesbeiana</name>
    <dbReference type="NCBI Taxonomy" id="8400"/>
    <lineage>
        <taxon>Eukaryota</taxon>
        <taxon>Metazoa</taxon>
        <taxon>Chordata</taxon>
        <taxon>Craniata</taxon>
        <taxon>Vertebrata</taxon>
        <taxon>Euteleostomi</taxon>
        <taxon>Amphibia</taxon>
        <taxon>Batrachia</taxon>
        <taxon>Anura</taxon>
        <taxon>Neobatrachia</taxon>
        <taxon>Ranoidea</taxon>
        <taxon>Ranidae</taxon>
        <taxon>Aquarana</taxon>
    </lineage>
</organism>
<feature type="compositionally biased region" description="Polar residues" evidence="1">
    <location>
        <begin position="19"/>
        <end position="29"/>
    </location>
</feature>
<dbReference type="AlphaFoldDB" id="A0A2G9RDU1"/>
<reference evidence="3" key="1">
    <citation type="journal article" date="2017" name="Nat. Commun.">
        <title>The North American bullfrog draft genome provides insight into hormonal regulation of long noncoding RNA.</title>
        <authorList>
            <person name="Hammond S.A."/>
            <person name="Warren R.L."/>
            <person name="Vandervalk B.P."/>
            <person name="Kucuk E."/>
            <person name="Khan H."/>
            <person name="Gibb E.A."/>
            <person name="Pandoh P."/>
            <person name="Kirk H."/>
            <person name="Zhao Y."/>
            <person name="Jones M."/>
            <person name="Mungall A.J."/>
            <person name="Coope R."/>
            <person name="Pleasance S."/>
            <person name="Moore R.A."/>
            <person name="Holt R.A."/>
            <person name="Round J.M."/>
            <person name="Ohora S."/>
            <person name="Walle B.V."/>
            <person name="Veldhoen N."/>
            <person name="Helbing C.C."/>
            <person name="Birol I."/>
        </authorList>
    </citation>
    <scope>NUCLEOTIDE SEQUENCE [LARGE SCALE GENOMIC DNA]</scope>
</reference>
<evidence type="ECO:0000256" key="1">
    <source>
        <dbReference type="SAM" id="MobiDB-lite"/>
    </source>
</evidence>
<proteinExistence type="predicted"/>
<accession>A0A2G9RDU1</accession>
<keyword evidence="3" id="KW-1185">Reference proteome</keyword>
<evidence type="ECO:0000313" key="3">
    <source>
        <dbReference type="Proteomes" id="UP000228934"/>
    </source>
</evidence>
<dbReference type="EMBL" id="KV946259">
    <property type="protein sequence ID" value="PIO25421.1"/>
    <property type="molecule type" value="Genomic_DNA"/>
</dbReference>
<sequence>MFCSALVTNSMEKLEMRKTQVSWEDSTQGLPPEDESGEAAAAGEEEQFQDTVDQELIIDERRSTTNSINEGEAEPGPSKVSRPLQRSTRGSARAGKSMDQILHVVSEMSTKMADNQCEDTAFLSIILGICKQVP</sequence>
<protein>
    <submittedName>
        <fullName evidence="2">Uncharacterized protein</fullName>
    </submittedName>
</protein>
<evidence type="ECO:0000313" key="2">
    <source>
        <dbReference type="EMBL" id="PIO25421.1"/>
    </source>
</evidence>
<name>A0A2G9RDU1_AQUCT</name>
<feature type="region of interest" description="Disordered" evidence="1">
    <location>
        <begin position="18"/>
        <end position="98"/>
    </location>
</feature>
<dbReference type="Proteomes" id="UP000228934">
    <property type="component" value="Unassembled WGS sequence"/>
</dbReference>